<dbReference type="InterPro" id="IPR001220">
    <property type="entry name" value="Legume_lectin_dom"/>
</dbReference>
<dbReference type="CDD" id="cd06899">
    <property type="entry name" value="lectin_legume_LecRK_Arcelin_ConA"/>
    <property type="match status" value="1"/>
</dbReference>
<name>A0ABU6RGT3_9FABA</name>
<feature type="signal peptide" evidence="3">
    <location>
        <begin position="1"/>
        <end position="21"/>
    </location>
</feature>
<accession>A0ABU6RGT3</accession>
<evidence type="ECO:0000313" key="6">
    <source>
        <dbReference type="Proteomes" id="UP001341840"/>
    </source>
</evidence>
<dbReference type="Pfam" id="PF00139">
    <property type="entry name" value="Lectin_legB"/>
    <property type="match status" value="1"/>
</dbReference>
<sequence length="296" mass="32330">MSPPLSATAALFILFVTTTSAATIFKTEQHTWGPFNTSYFNTFSILNGNINFGALQVTPESAGSVNLTNISGRIFNKQPFALWTDDSELFSFNTSFLVNVFRVNNATPGEGISFLIAPNLTIPDNSYGGFLGLTNSTTDGSSDNKIVAVELDTVKQAYDPDNNHIGLNINSVNSTVAVPLSKYGYEISPNGTAFYMIWIEYDGSRRGINVFMAPQADKDGPTVAKPLQPVLSSKLDLRNLVSQKSFFGFSASTGRTFELNCVLRWNVSIQTLPEKSSVIMGIITKRCRLGLVWAFL</sequence>
<dbReference type="Gene3D" id="2.60.120.200">
    <property type="match status" value="1"/>
</dbReference>
<keyword evidence="3" id="KW-0732">Signal</keyword>
<comment type="caution">
    <text evidence="5">The sequence shown here is derived from an EMBL/GenBank/DDBJ whole genome shotgun (WGS) entry which is preliminary data.</text>
</comment>
<dbReference type="PANTHER" id="PTHR32401">
    <property type="entry name" value="CONCANAVALIN A-LIKE LECTIN FAMILY PROTEIN"/>
    <property type="match status" value="1"/>
</dbReference>
<evidence type="ECO:0000256" key="1">
    <source>
        <dbReference type="ARBA" id="ARBA00007606"/>
    </source>
</evidence>
<dbReference type="Proteomes" id="UP001341840">
    <property type="component" value="Unassembled WGS sequence"/>
</dbReference>
<comment type="similarity">
    <text evidence="1">Belongs to the leguminous lectin family.</text>
</comment>
<feature type="chain" id="PRO_5046945207" description="Legume lectin domain-containing protein" evidence="3">
    <location>
        <begin position="22"/>
        <end position="296"/>
    </location>
</feature>
<reference evidence="5 6" key="1">
    <citation type="journal article" date="2023" name="Plants (Basel)">
        <title>Bridging the Gap: Combining Genomics and Transcriptomics Approaches to Understand Stylosanthes scabra, an Orphan Legume from the Brazilian Caatinga.</title>
        <authorList>
            <person name="Ferreira-Neto J.R.C."/>
            <person name="da Silva M.D."/>
            <person name="Binneck E."/>
            <person name="de Melo N.F."/>
            <person name="da Silva R.H."/>
            <person name="de Melo A.L.T.M."/>
            <person name="Pandolfi V."/>
            <person name="Bustamante F.O."/>
            <person name="Brasileiro-Vidal A.C."/>
            <person name="Benko-Iseppon A.M."/>
        </authorList>
    </citation>
    <scope>NUCLEOTIDE SEQUENCE [LARGE SCALE GENOMIC DNA]</scope>
    <source>
        <tissue evidence="5">Leaves</tissue>
    </source>
</reference>
<protein>
    <recommendedName>
        <fullName evidence="4">Legume lectin domain-containing protein</fullName>
    </recommendedName>
</protein>
<gene>
    <name evidence="5" type="ORF">PIB30_117811</name>
</gene>
<dbReference type="PROSITE" id="PS00307">
    <property type="entry name" value="LECTIN_LEGUME_BETA"/>
    <property type="match status" value="1"/>
</dbReference>
<evidence type="ECO:0000256" key="3">
    <source>
        <dbReference type="SAM" id="SignalP"/>
    </source>
</evidence>
<dbReference type="InterPro" id="IPR019825">
    <property type="entry name" value="Lectin_legB_Mn/Ca_BS"/>
</dbReference>
<dbReference type="SUPFAM" id="SSF49899">
    <property type="entry name" value="Concanavalin A-like lectins/glucanases"/>
    <property type="match status" value="1"/>
</dbReference>
<keyword evidence="6" id="KW-1185">Reference proteome</keyword>
<proteinExistence type="inferred from homology"/>
<feature type="domain" description="Legume lectin" evidence="4">
    <location>
        <begin position="48"/>
        <end position="273"/>
    </location>
</feature>
<evidence type="ECO:0000259" key="4">
    <source>
        <dbReference type="Pfam" id="PF00139"/>
    </source>
</evidence>
<keyword evidence="2" id="KW-0430">Lectin</keyword>
<dbReference type="InterPro" id="IPR050258">
    <property type="entry name" value="Leguminous_Lectin"/>
</dbReference>
<dbReference type="PANTHER" id="PTHR32401:SF48">
    <property type="entry name" value="LEGUME LECTIN DOMAIN-CONTAINING PROTEIN"/>
    <property type="match status" value="1"/>
</dbReference>
<evidence type="ECO:0000256" key="2">
    <source>
        <dbReference type="ARBA" id="ARBA00022734"/>
    </source>
</evidence>
<organism evidence="5 6">
    <name type="scientific">Stylosanthes scabra</name>
    <dbReference type="NCBI Taxonomy" id="79078"/>
    <lineage>
        <taxon>Eukaryota</taxon>
        <taxon>Viridiplantae</taxon>
        <taxon>Streptophyta</taxon>
        <taxon>Embryophyta</taxon>
        <taxon>Tracheophyta</taxon>
        <taxon>Spermatophyta</taxon>
        <taxon>Magnoliopsida</taxon>
        <taxon>eudicotyledons</taxon>
        <taxon>Gunneridae</taxon>
        <taxon>Pentapetalae</taxon>
        <taxon>rosids</taxon>
        <taxon>fabids</taxon>
        <taxon>Fabales</taxon>
        <taxon>Fabaceae</taxon>
        <taxon>Papilionoideae</taxon>
        <taxon>50 kb inversion clade</taxon>
        <taxon>dalbergioids sensu lato</taxon>
        <taxon>Dalbergieae</taxon>
        <taxon>Pterocarpus clade</taxon>
        <taxon>Stylosanthes</taxon>
    </lineage>
</organism>
<evidence type="ECO:0000313" key="5">
    <source>
        <dbReference type="EMBL" id="MED6123268.1"/>
    </source>
</evidence>
<dbReference type="EMBL" id="JASCZI010030513">
    <property type="protein sequence ID" value="MED6123268.1"/>
    <property type="molecule type" value="Genomic_DNA"/>
</dbReference>
<dbReference type="InterPro" id="IPR013320">
    <property type="entry name" value="ConA-like_dom_sf"/>
</dbReference>